<gene>
    <name evidence="2" type="ORF">COO59_11295</name>
</gene>
<dbReference type="PANTHER" id="PTHR34319:SF7">
    <property type="entry name" value="HNH ENDONUCLEASE DOMAIN-CONTAINING PROTEIN"/>
    <property type="match status" value="1"/>
</dbReference>
<keyword evidence="3" id="KW-1185">Reference proteome</keyword>
<dbReference type="InterPro" id="IPR052947">
    <property type="entry name" value="T6SS_Hcp1_domain"/>
</dbReference>
<comment type="caution">
    <text evidence="2">The sequence shown here is derived from an EMBL/GenBank/DDBJ whole genome shotgun (WGS) entry which is preliminary data.</text>
</comment>
<evidence type="ECO:0000313" key="2">
    <source>
        <dbReference type="EMBL" id="PNS11597.1"/>
    </source>
</evidence>
<evidence type="ECO:0000259" key="1">
    <source>
        <dbReference type="Pfam" id="PF26362"/>
    </source>
</evidence>
<dbReference type="Proteomes" id="UP000236345">
    <property type="component" value="Unassembled WGS sequence"/>
</dbReference>
<feature type="domain" description="DUF8093" evidence="1">
    <location>
        <begin position="9"/>
        <end position="149"/>
    </location>
</feature>
<dbReference type="PANTHER" id="PTHR34319">
    <property type="entry name" value="MAJOR EXPORTED PROTEIN"/>
    <property type="match status" value="1"/>
</dbReference>
<dbReference type="AlphaFoldDB" id="A0A2K1Q9E0"/>
<reference evidence="3" key="1">
    <citation type="submission" date="2017-09" db="EMBL/GenBank/DDBJ databases">
        <authorList>
            <person name="Palmer M."/>
            <person name="Steenkamp E.T."/>
            <person name="Coetzee M.P."/>
            <person name="Avontuur J.R."/>
            <person name="Van Zyl E."/>
            <person name="Chan W.-Y."/>
            <person name="Blom J."/>
            <person name="Venter S.N."/>
        </authorList>
    </citation>
    <scope>NUCLEOTIDE SEQUENCE [LARGE SCALE GENOMIC DNA]</scope>
    <source>
        <strain evidence="3">QC88-366</strain>
    </source>
</reference>
<accession>A0A2K1Q9E0</accession>
<dbReference type="Pfam" id="PF26362">
    <property type="entry name" value="DUF8093"/>
    <property type="match status" value="1"/>
</dbReference>
<proteinExistence type="predicted"/>
<protein>
    <recommendedName>
        <fullName evidence="1">DUF8093 domain-containing protein</fullName>
    </recommendedName>
</protein>
<name>A0A2K1Q9E0_9GAMM</name>
<evidence type="ECO:0000313" key="3">
    <source>
        <dbReference type="Proteomes" id="UP000236345"/>
    </source>
</evidence>
<sequence>MSFSLPGTDLYYLPRDDLAPEKYEEIVSPHSAWSRIDSQYVFDDRPLLCFQLINMYERAFNGYTNQPPPHGPREREKLKSMIYCGEAVMLGGFSALKGRLFYINDDGELICRDPLVFKFNGAQDIIREYKRSVARRDYSSRGGKPRPTVLPARQAGIKQPVPLSTINSKAAGGIYNGNPEGFRQTAEQLGGDAPAGYDQMISDQAKGLLIAGASIAAGLTLGRMPVSKTRVKGAVAKAEAVAGNSLKNIGNSTAKNLFKNRAETQASIDQKLANYLLNKDNPVGSSKAEWFDSALGFNTTNSGELTK</sequence>
<dbReference type="InterPro" id="IPR058406">
    <property type="entry name" value="DUF8093"/>
</dbReference>
<organism evidence="2 3">
    <name type="scientific">Mixta theicola</name>
    <dbReference type="NCBI Taxonomy" id="1458355"/>
    <lineage>
        <taxon>Bacteria</taxon>
        <taxon>Pseudomonadati</taxon>
        <taxon>Pseudomonadota</taxon>
        <taxon>Gammaproteobacteria</taxon>
        <taxon>Enterobacterales</taxon>
        <taxon>Erwiniaceae</taxon>
        <taxon>Mixta</taxon>
    </lineage>
</organism>
<dbReference type="EMBL" id="NWUO01000007">
    <property type="protein sequence ID" value="PNS11597.1"/>
    <property type="molecule type" value="Genomic_DNA"/>
</dbReference>